<evidence type="ECO:0000313" key="4">
    <source>
        <dbReference type="Proteomes" id="UP000321497"/>
    </source>
</evidence>
<evidence type="ECO:0000259" key="2">
    <source>
        <dbReference type="Pfam" id="PF03807"/>
    </source>
</evidence>
<keyword evidence="1" id="KW-0560">Oxidoreductase</keyword>
<comment type="caution">
    <text evidence="3">The sequence shown here is derived from an EMBL/GenBank/DDBJ whole genome shotgun (WGS) entry which is preliminary data.</text>
</comment>
<dbReference type="Pfam" id="PF03807">
    <property type="entry name" value="F420_oxidored"/>
    <property type="match status" value="1"/>
</dbReference>
<dbReference type="InterPro" id="IPR051267">
    <property type="entry name" value="STEAP_metalloreductase"/>
</dbReference>
<feature type="domain" description="Pyrroline-5-carboxylate reductase catalytic N-terminal" evidence="2">
    <location>
        <begin position="2"/>
        <end position="92"/>
    </location>
</feature>
<gene>
    <name evidence="3" type="ORF">ESU54_17120</name>
</gene>
<evidence type="ECO:0000256" key="1">
    <source>
        <dbReference type="ARBA" id="ARBA00023002"/>
    </source>
</evidence>
<dbReference type="InterPro" id="IPR028939">
    <property type="entry name" value="P5C_Rdtase_cat_N"/>
</dbReference>
<dbReference type="Proteomes" id="UP000321497">
    <property type="component" value="Unassembled WGS sequence"/>
</dbReference>
<dbReference type="InterPro" id="IPR036291">
    <property type="entry name" value="NAD(P)-bd_dom_sf"/>
</dbReference>
<dbReference type="AlphaFoldDB" id="A0A5C6YVZ9"/>
<dbReference type="SUPFAM" id="SSF51735">
    <property type="entry name" value="NAD(P)-binding Rossmann-fold domains"/>
    <property type="match status" value="1"/>
</dbReference>
<evidence type="ECO:0000313" key="3">
    <source>
        <dbReference type="EMBL" id="TXD71366.1"/>
    </source>
</evidence>
<dbReference type="EMBL" id="VORT01000020">
    <property type="protein sequence ID" value="TXD71366.1"/>
    <property type="molecule type" value="Genomic_DNA"/>
</dbReference>
<dbReference type="PANTHER" id="PTHR14239">
    <property type="entry name" value="DUDULIN-RELATED"/>
    <property type="match status" value="1"/>
</dbReference>
<keyword evidence="4" id="KW-1185">Reference proteome</keyword>
<reference evidence="3 4" key="1">
    <citation type="submission" date="2019-08" db="EMBL/GenBank/DDBJ databases">
        <title>Genome of Aequorivita antarctica SW49 (type strain).</title>
        <authorList>
            <person name="Bowman J.P."/>
        </authorList>
    </citation>
    <scope>NUCLEOTIDE SEQUENCE [LARGE SCALE GENOMIC DNA]</scope>
    <source>
        <strain evidence="3 4">SW49</strain>
    </source>
</reference>
<dbReference type="Gene3D" id="3.40.50.720">
    <property type="entry name" value="NAD(P)-binding Rossmann-like Domain"/>
    <property type="match status" value="1"/>
</dbReference>
<accession>A0A5C6YVZ9</accession>
<organism evidence="3 4">
    <name type="scientific">Aequorivita antarctica</name>
    <dbReference type="NCBI Taxonomy" id="153266"/>
    <lineage>
        <taxon>Bacteria</taxon>
        <taxon>Pseudomonadati</taxon>
        <taxon>Bacteroidota</taxon>
        <taxon>Flavobacteriia</taxon>
        <taxon>Flavobacteriales</taxon>
        <taxon>Flavobacteriaceae</taxon>
        <taxon>Aequorivita</taxon>
    </lineage>
</organism>
<sequence>MKLAFIGIGNVGLALANNLQKKGHEIIVAHNDSKNETVQNALHNNHNFTTNKLQEALDLSDVVFLATPFSANEEILKSLKFNGKILIDCTNPIGKGLSHGLESKTSGAQKIQEWSKDAKVVKAYTIYGFENLMNTSFPKYNVKPLMMIAGNDSVSKKIVSKLNADLGFETLDTGHLDQALHLEHLTLLWVKMVRRDGHHPNFTWAMLAS</sequence>
<dbReference type="RefSeq" id="WP_146848168.1">
    <property type="nucleotide sequence ID" value="NZ_VORT01000020.1"/>
</dbReference>
<name>A0A5C6YVZ9_9FLAO</name>
<proteinExistence type="predicted"/>
<dbReference type="GO" id="GO:0016491">
    <property type="term" value="F:oxidoreductase activity"/>
    <property type="evidence" value="ECO:0007669"/>
    <property type="project" value="UniProtKB-KW"/>
</dbReference>
<protein>
    <submittedName>
        <fullName evidence="3">NADPH-dependent F420 reductase</fullName>
    </submittedName>
</protein>